<dbReference type="HOGENOM" id="CLU_1732200_0_0_1"/>
<evidence type="ECO:0000313" key="2">
    <source>
        <dbReference type="EMBL" id="KIK14949.1"/>
    </source>
</evidence>
<organism evidence="2 3">
    <name type="scientific">Pisolithus microcarpus 441</name>
    <dbReference type="NCBI Taxonomy" id="765257"/>
    <lineage>
        <taxon>Eukaryota</taxon>
        <taxon>Fungi</taxon>
        <taxon>Dikarya</taxon>
        <taxon>Basidiomycota</taxon>
        <taxon>Agaricomycotina</taxon>
        <taxon>Agaricomycetes</taxon>
        <taxon>Agaricomycetidae</taxon>
        <taxon>Boletales</taxon>
        <taxon>Sclerodermatineae</taxon>
        <taxon>Pisolithaceae</taxon>
        <taxon>Pisolithus</taxon>
    </lineage>
</organism>
<reference evidence="3" key="2">
    <citation type="submission" date="2015-01" db="EMBL/GenBank/DDBJ databases">
        <title>Evolutionary Origins and Diversification of the Mycorrhizal Mutualists.</title>
        <authorList>
            <consortium name="DOE Joint Genome Institute"/>
            <consortium name="Mycorrhizal Genomics Consortium"/>
            <person name="Kohler A."/>
            <person name="Kuo A."/>
            <person name="Nagy L.G."/>
            <person name="Floudas D."/>
            <person name="Copeland A."/>
            <person name="Barry K.W."/>
            <person name="Cichocki N."/>
            <person name="Veneault-Fourrey C."/>
            <person name="LaButti K."/>
            <person name="Lindquist E.A."/>
            <person name="Lipzen A."/>
            <person name="Lundell T."/>
            <person name="Morin E."/>
            <person name="Murat C."/>
            <person name="Riley R."/>
            <person name="Ohm R."/>
            <person name="Sun H."/>
            <person name="Tunlid A."/>
            <person name="Henrissat B."/>
            <person name="Grigoriev I.V."/>
            <person name="Hibbett D.S."/>
            <person name="Martin F."/>
        </authorList>
    </citation>
    <scope>NUCLEOTIDE SEQUENCE [LARGE SCALE GENOMIC DNA]</scope>
    <source>
        <strain evidence="3">441</strain>
    </source>
</reference>
<dbReference type="AlphaFoldDB" id="A0A0C9YM39"/>
<accession>A0A0C9YM39</accession>
<feature type="region of interest" description="Disordered" evidence="1">
    <location>
        <begin position="1"/>
        <end position="20"/>
    </location>
</feature>
<keyword evidence="3" id="KW-1185">Reference proteome</keyword>
<dbReference type="EMBL" id="KN833914">
    <property type="protein sequence ID" value="KIK14949.1"/>
    <property type="molecule type" value="Genomic_DNA"/>
</dbReference>
<name>A0A0C9YM39_9AGAM</name>
<dbReference type="OrthoDB" id="2671857at2759"/>
<gene>
    <name evidence="2" type="ORF">PISMIDRAFT_16901</name>
</gene>
<sequence length="151" mass="16109">MPPSSPVSFPVSPLSSHDSTSPQVHMFYPTLLYTPALSLSDTHPTRSTPPREIHMKHKQAGISAHGLLVPRVSATAVPSSSATVPANPPSSTVSTPNSGLLTFTTAFSNNKTSSTPCHFEVVPKTLWSLAVVGNPKLQTFILETAKGEKHW</sequence>
<evidence type="ECO:0000256" key="1">
    <source>
        <dbReference type="SAM" id="MobiDB-lite"/>
    </source>
</evidence>
<evidence type="ECO:0000313" key="3">
    <source>
        <dbReference type="Proteomes" id="UP000054018"/>
    </source>
</evidence>
<reference evidence="2 3" key="1">
    <citation type="submission" date="2014-04" db="EMBL/GenBank/DDBJ databases">
        <authorList>
            <consortium name="DOE Joint Genome Institute"/>
            <person name="Kuo A."/>
            <person name="Kohler A."/>
            <person name="Costa M.D."/>
            <person name="Nagy L.G."/>
            <person name="Floudas D."/>
            <person name="Copeland A."/>
            <person name="Barry K.W."/>
            <person name="Cichocki N."/>
            <person name="Veneault-Fourrey C."/>
            <person name="LaButti K."/>
            <person name="Lindquist E.A."/>
            <person name="Lipzen A."/>
            <person name="Lundell T."/>
            <person name="Morin E."/>
            <person name="Murat C."/>
            <person name="Sun H."/>
            <person name="Tunlid A."/>
            <person name="Henrissat B."/>
            <person name="Grigoriev I.V."/>
            <person name="Hibbett D.S."/>
            <person name="Martin F."/>
            <person name="Nordberg H.P."/>
            <person name="Cantor M.N."/>
            <person name="Hua S.X."/>
        </authorList>
    </citation>
    <scope>NUCLEOTIDE SEQUENCE [LARGE SCALE GENOMIC DNA]</scope>
    <source>
        <strain evidence="2 3">441</strain>
    </source>
</reference>
<proteinExistence type="predicted"/>
<dbReference type="Proteomes" id="UP000054018">
    <property type="component" value="Unassembled WGS sequence"/>
</dbReference>
<feature type="compositionally biased region" description="Low complexity" evidence="1">
    <location>
        <begin position="1"/>
        <end position="16"/>
    </location>
</feature>
<protein>
    <submittedName>
        <fullName evidence="2">Uncharacterized protein</fullName>
    </submittedName>
</protein>